<dbReference type="PROSITE" id="PS50011">
    <property type="entry name" value="PROTEIN_KINASE_DOM"/>
    <property type="match status" value="1"/>
</dbReference>
<sequence length="703" mass="78731">MTLATCFASQMEKNKSTVFFNRVKTITTDFVNNNHQSDTMASRTPPAVMRGPTENPEKRRKGNKASAFLKRAWKAVKRPFLSSDRSRVVVPFEPRSDIDDFEHLPVPGPSRIVVAHVDPEPVWLPGQVCEDPQLLSIPGPSRIIADAARPESSTALTGHVDPELMRPPVQVCDRLESLAVPGTSRIKPTTIADHVDSEQMRPPVQICEDSQPLSVPGPSRIKQAADVLKADPARPESSTALTGHVDTELVCLPGQICKDPRLISVHGLSNVNTMTDADSACPESPPSVQDPSKIDGTDEKPKKERKGKRVSAFFKRAWKAAKFPLLFCGTDKVQHLMLLPEPELEAEAKLEPEPEQKPKSEPEPQPQPQPHLEPKPEPNPEPEPEDEADPEAVPVKVTPGYAEPADPESVCLPGQVPEEPNEGYGLTLGSVVADFEVKDMIGKGGFGQVYVASHVSSEKEKVALKYIIKHRQDRYLNIDGHSRPMLAEVAIMLRLMKAPQCPNIIRLHDWIENESDCTLILEYPESCQTLDRYITDTLDMNENKARRLMRQLVQAVRFCVERGVFHGDIHARNILVTTPRLELKLIDFGCAWPVTRMPFYSWKYQGARCYTPPEILRHPKFFPSMANIWAIGIVLYEIMHGRLPFYDRQSIMVGDLHLNPTLSSACQDLISKCLIRNPVRRILLHQVEEHQWFNATSPNAVQQ</sequence>
<dbReference type="GO" id="GO:0005524">
    <property type="term" value="F:ATP binding"/>
    <property type="evidence" value="ECO:0007669"/>
    <property type="project" value="UniProtKB-UniRule"/>
</dbReference>
<evidence type="ECO:0000256" key="9">
    <source>
        <dbReference type="ARBA" id="ARBA00048679"/>
    </source>
</evidence>
<dbReference type="SUPFAM" id="SSF56112">
    <property type="entry name" value="Protein kinase-like (PK-like)"/>
    <property type="match status" value="1"/>
</dbReference>
<keyword evidence="7 10" id="KW-0067">ATP-binding</keyword>
<dbReference type="InterPro" id="IPR051138">
    <property type="entry name" value="PIM_Ser/Thr_kinase"/>
</dbReference>
<dbReference type="PANTHER" id="PTHR22984:SF11">
    <property type="entry name" value="AURORA KINASE-RELATED"/>
    <property type="match status" value="1"/>
</dbReference>
<comment type="catalytic activity">
    <reaction evidence="9">
        <text>L-seryl-[protein] + ATP = O-phospho-L-seryl-[protein] + ADP + H(+)</text>
        <dbReference type="Rhea" id="RHEA:17989"/>
        <dbReference type="Rhea" id="RHEA-COMP:9863"/>
        <dbReference type="Rhea" id="RHEA-COMP:11604"/>
        <dbReference type="ChEBI" id="CHEBI:15378"/>
        <dbReference type="ChEBI" id="CHEBI:29999"/>
        <dbReference type="ChEBI" id="CHEBI:30616"/>
        <dbReference type="ChEBI" id="CHEBI:83421"/>
        <dbReference type="ChEBI" id="CHEBI:456216"/>
        <dbReference type="EC" id="2.7.11.1"/>
    </reaction>
</comment>
<dbReference type="KEGG" id="dre:137495318"/>
<dbReference type="Proteomes" id="UP000000437">
    <property type="component" value="Chromosome 1"/>
</dbReference>
<dbReference type="InterPro" id="IPR011009">
    <property type="entry name" value="Kinase-like_dom_sf"/>
</dbReference>
<proteinExistence type="inferred from homology"/>
<dbReference type="Gene3D" id="1.10.510.10">
    <property type="entry name" value="Transferase(Phosphotransferase) domain 1"/>
    <property type="match status" value="1"/>
</dbReference>
<dbReference type="Gene3D" id="3.30.200.20">
    <property type="entry name" value="Phosphorylase Kinase, domain 1"/>
    <property type="match status" value="1"/>
</dbReference>
<evidence type="ECO:0000256" key="8">
    <source>
        <dbReference type="ARBA" id="ARBA00047899"/>
    </source>
</evidence>
<evidence type="ECO:0000256" key="7">
    <source>
        <dbReference type="ARBA" id="ARBA00022840"/>
    </source>
</evidence>
<keyword evidence="5 10" id="KW-0547">Nucleotide-binding</keyword>
<gene>
    <name evidence="12" type="primary">LOC137495318</name>
</gene>
<dbReference type="PANTHER" id="PTHR22984">
    <property type="entry name" value="SERINE/THREONINE-PROTEIN KINASE PIM"/>
    <property type="match status" value="1"/>
</dbReference>
<evidence type="ECO:0000313" key="11">
    <source>
        <dbReference type="Proteomes" id="UP000000437"/>
    </source>
</evidence>
<evidence type="ECO:0000313" key="12">
    <source>
        <dbReference type="RefSeq" id="XP_068077035.2"/>
    </source>
</evidence>
<comment type="catalytic activity">
    <reaction evidence="8">
        <text>L-threonyl-[protein] + ATP = O-phospho-L-threonyl-[protein] + ADP + H(+)</text>
        <dbReference type="Rhea" id="RHEA:46608"/>
        <dbReference type="Rhea" id="RHEA-COMP:11060"/>
        <dbReference type="Rhea" id="RHEA-COMP:11605"/>
        <dbReference type="ChEBI" id="CHEBI:15378"/>
        <dbReference type="ChEBI" id="CHEBI:30013"/>
        <dbReference type="ChEBI" id="CHEBI:30616"/>
        <dbReference type="ChEBI" id="CHEBI:61977"/>
        <dbReference type="ChEBI" id="CHEBI:456216"/>
        <dbReference type="EC" id="2.7.11.1"/>
    </reaction>
</comment>
<dbReference type="EC" id="2.7.11.1" evidence="2"/>
<evidence type="ECO:0000256" key="2">
    <source>
        <dbReference type="ARBA" id="ARBA00012513"/>
    </source>
</evidence>
<keyword evidence="11" id="KW-1185">Reference proteome</keyword>
<dbReference type="Pfam" id="PF00069">
    <property type="entry name" value="Pkinase"/>
    <property type="match status" value="1"/>
</dbReference>
<dbReference type="PROSITE" id="PS00107">
    <property type="entry name" value="PROTEIN_KINASE_ATP"/>
    <property type="match status" value="1"/>
</dbReference>
<evidence type="ECO:0000256" key="6">
    <source>
        <dbReference type="ARBA" id="ARBA00022777"/>
    </source>
</evidence>
<dbReference type="AlphaFoldDB" id="A0AB32TSN3"/>
<dbReference type="GO" id="GO:0004674">
    <property type="term" value="F:protein serine/threonine kinase activity"/>
    <property type="evidence" value="ECO:0007669"/>
    <property type="project" value="UniProtKB-KW"/>
</dbReference>
<organism evidence="11 12">
    <name type="scientific">Danio rerio</name>
    <name type="common">Zebrafish</name>
    <name type="synonym">Brachydanio rerio</name>
    <dbReference type="NCBI Taxonomy" id="7955"/>
    <lineage>
        <taxon>Eukaryota</taxon>
        <taxon>Metazoa</taxon>
        <taxon>Chordata</taxon>
        <taxon>Craniata</taxon>
        <taxon>Vertebrata</taxon>
        <taxon>Euteleostomi</taxon>
        <taxon>Actinopterygii</taxon>
        <taxon>Neopterygii</taxon>
        <taxon>Teleostei</taxon>
        <taxon>Ostariophysi</taxon>
        <taxon>Cypriniformes</taxon>
        <taxon>Danionidae</taxon>
        <taxon>Danioninae</taxon>
        <taxon>Danio</taxon>
    </lineage>
</organism>
<keyword evidence="3" id="KW-0723">Serine/threonine-protein kinase</keyword>
<evidence type="ECO:0000256" key="5">
    <source>
        <dbReference type="ARBA" id="ARBA00022741"/>
    </source>
</evidence>
<evidence type="ECO:0000256" key="4">
    <source>
        <dbReference type="ARBA" id="ARBA00022679"/>
    </source>
</evidence>
<dbReference type="RefSeq" id="XP_068077035.2">
    <property type="nucleotide sequence ID" value="XM_068220934.2"/>
</dbReference>
<keyword evidence="4" id="KW-0808">Transferase</keyword>
<dbReference type="FunFam" id="1.10.510.10:FF:000649">
    <property type="entry name" value="Si:dkey-34d22.3"/>
    <property type="match status" value="1"/>
</dbReference>
<dbReference type="InterPro" id="IPR017441">
    <property type="entry name" value="Protein_kinase_ATP_BS"/>
</dbReference>
<dbReference type="InterPro" id="IPR000719">
    <property type="entry name" value="Prot_kinase_dom"/>
</dbReference>
<keyword evidence="6" id="KW-0418">Kinase</keyword>
<name>A0AB32TSN3_DANRE</name>
<evidence type="ECO:0000256" key="1">
    <source>
        <dbReference type="ARBA" id="ARBA00005505"/>
    </source>
</evidence>
<dbReference type="FunFam" id="3.30.200.20:FF:000458">
    <property type="entry name" value="Pim proto-oncogene, serine/threonine kinase,-related 196"/>
    <property type="match status" value="1"/>
</dbReference>
<evidence type="ECO:0000256" key="3">
    <source>
        <dbReference type="ARBA" id="ARBA00022527"/>
    </source>
</evidence>
<evidence type="ECO:0000256" key="10">
    <source>
        <dbReference type="PROSITE-ProRule" id="PRU10141"/>
    </source>
</evidence>
<comment type="similarity">
    <text evidence="1">Belongs to the protein kinase superfamily. CAMK Ser/Thr protein kinase family. PIM subfamily.</text>
</comment>
<accession>A0AB32TSN3</accession>
<reference evidence="12" key="1">
    <citation type="submission" date="2025-08" db="UniProtKB">
        <authorList>
            <consortium name="RefSeq"/>
        </authorList>
    </citation>
    <scope>IDENTIFICATION</scope>
    <source>
        <strain evidence="12">Tuebingen</strain>
        <tissue evidence="12">Fibroblasts and whole tissue</tissue>
    </source>
</reference>
<protein>
    <recommendedName>
        <fullName evidence="2">non-specific serine/threonine protein kinase</fullName>
        <ecNumber evidence="2">2.7.11.1</ecNumber>
    </recommendedName>
</protein>